<comment type="caution">
    <text evidence="1">The sequence shown here is derived from an EMBL/GenBank/DDBJ whole genome shotgun (WGS) entry which is preliminary data.</text>
</comment>
<proteinExistence type="predicted"/>
<dbReference type="Proteomes" id="UP000187209">
    <property type="component" value="Unassembled WGS sequence"/>
</dbReference>
<organism evidence="1 2">
    <name type="scientific">Stentor coeruleus</name>
    <dbReference type="NCBI Taxonomy" id="5963"/>
    <lineage>
        <taxon>Eukaryota</taxon>
        <taxon>Sar</taxon>
        <taxon>Alveolata</taxon>
        <taxon>Ciliophora</taxon>
        <taxon>Postciliodesmatophora</taxon>
        <taxon>Heterotrichea</taxon>
        <taxon>Heterotrichida</taxon>
        <taxon>Stentoridae</taxon>
        <taxon>Stentor</taxon>
    </lineage>
</organism>
<dbReference type="EMBL" id="MPUH01000759">
    <property type="protein sequence ID" value="OMJ74333.1"/>
    <property type="molecule type" value="Genomic_DNA"/>
</dbReference>
<protein>
    <submittedName>
        <fullName evidence="1">Uncharacterized protein</fullName>
    </submittedName>
</protein>
<reference evidence="1 2" key="1">
    <citation type="submission" date="2016-11" db="EMBL/GenBank/DDBJ databases">
        <title>The macronuclear genome of Stentor coeruleus: a giant cell with tiny introns.</title>
        <authorList>
            <person name="Slabodnick M."/>
            <person name="Ruby J.G."/>
            <person name="Reiff S.B."/>
            <person name="Swart E.C."/>
            <person name="Gosai S."/>
            <person name="Prabakaran S."/>
            <person name="Witkowska E."/>
            <person name="Larue G.E."/>
            <person name="Fisher S."/>
            <person name="Freeman R.M."/>
            <person name="Gunawardena J."/>
            <person name="Chu W."/>
            <person name="Stover N.A."/>
            <person name="Gregory B.D."/>
            <person name="Nowacki M."/>
            <person name="Derisi J."/>
            <person name="Roy S.W."/>
            <person name="Marshall W.F."/>
            <person name="Sood P."/>
        </authorList>
    </citation>
    <scope>NUCLEOTIDE SEQUENCE [LARGE SCALE GENOMIC DNA]</scope>
    <source>
        <strain evidence="1">WM001</strain>
    </source>
</reference>
<sequence length="141" mass="16104">MHIFLLCFKCFKGLGLSKTHNEKDFEVKVSNSIDPNEIEVNFKDSEDELRLETERNYSNIEGTVNENDIFSFGASSIKCISDVSSSFSDFFEIRGMRGLSPIDNNNSHQLILRNSSSKPEQSSFLELRPPKNFAFVKIIQK</sequence>
<gene>
    <name evidence="1" type="ORF">SteCoe_26783</name>
</gene>
<keyword evidence="2" id="KW-1185">Reference proteome</keyword>
<accession>A0A1R2BC06</accession>
<evidence type="ECO:0000313" key="2">
    <source>
        <dbReference type="Proteomes" id="UP000187209"/>
    </source>
</evidence>
<dbReference type="AlphaFoldDB" id="A0A1R2BC06"/>
<evidence type="ECO:0000313" key="1">
    <source>
        <dbReference type="EMBL" id="OMJ74333.1"/>
    </source>
</evidence>
<name>A0A1R2BC06_9CILI</name>